<reference evidence="2 3" key="1">
    <citation type="submission" date="2017-09" db="EMBL/GenBank/DDBJ databases">
        <title>Depth-based differentiation of microbial function through sediment-hosted aquifers and enrichment of novel symbionts in the deep terrestrial subsurface.</title>
        <authorList>
            <person name="Probst A.J."/>
            <person name="Ladd B."/>
            <person name="Jarett J.K."/>
            <person name="Geller-Mcgrath D.E."/>
            <person name="Sieber C.M."/>
            <person name="Emerson J.B."/>
            <person name="Anantharaman K."/>
            <person name="Thomas B.C."/>
            <person name="Malmstrom R."/>
            <person name="Stieglmeier M."/>
            <person name="Klingl A."/>
            <person name="Woyke T."/>
            <person name="Ryan C.M."/>
            <person name="Banfield J.F."/>
        </authorList>
    </citation>
    <scope>NUCLEOTIDE SEQUENCE [LARGE SCALE GENOMIC DNA]</scope>
    <source>
        <strain evidence="2">CG11_big_fil_rev_8_21_14_0_20_46_11</strain>
    </source>
</reference>
<feature type="signal peptide" evidence="1">
    <location>
        <begin position="1"/>
        <end position="21"/>
    </location>
</feature>
<feature type="chain" id="PRO_5013601095" evidence="1">
    <location>
        <begin position="22"/>
        <end position="392"/>
    </location>
</feature>
<dbReference type="EMBL" id="PCVG01000080">
    <property type="protein sequence ID" value="PIQ68101.1"/>
    <property type="molecule type" value="Genomic_DNA"/>
</dbReference>
<dbReference type="AlphaFoldDB" id="A0A2H0KA12"/>
<evidence type="ECO:0000313" key="2">
    <source>
        <dbReference type="EMBL" id="PIQ68101.1"/>
    </source>
</evidence>
<keyword evidence="1" id="KW-0732">Signal</keyword>
<dbReference type="Proteomes" id="UP000229342">
    <property type="component" value="Unassembled WGS sequence"/>
</dbReference>
<name>A0A2H0KA12_9BACT</name>
<organism evidence="2 3">
    <name type="scientific">Candidatus Taylorbacteria bacterium CG11_big_fil_rev_8_21_14_0_20_46_11</name>
    <dbReference type="NCBI Taxonomy" id="1975025"/>
    <lineage>
        <taxon>Bacteria</taxon>
        <taxon>Candidatus Tayloriibacteriota</taxon>
    </lineage>
</organism>
<sequence length="392" mass="43002">MKKIVKILFACLLAVSLTVNAQPTPQPVTNISGAGGDTATGPTPPIPVATRVNAVPEELPPSLPIESEAVLIANAKRLITSVSAYVQSQGFVWGSSDMVTSFNRPYTPSLKGQVDFDEVLEIANLAEFTFDIRNPKDWISLNVSFRAIFGKGYEQRDIELFSGGTGFNLVETSDGEYALPEPPYEVRISPNSDLPVKVSGADYLEVALLDYNGQTTRTESLERIAPEVFMFPRYLAGQENVQIIATSNGSDGQSRHAVYRGTGEREEIRRAKLSVSASLENVMIVSEDQNTVMVNMADTQSARALRNGVNPLVQIKFTTPKTLFFYAELPQEVAKGFWIRGFVGSWVYFPIVRGQLSEIAIPDAGIYDIVIDWPTFGKYQQIFGDYCCGGKG</sequence>
<protein>
    <submittedName>
        <fullName evidence="2">Uncharacterized protein</fullName>
    </submittedName>
</protein>
<comment type="caution">
    <text evidence="2">The sequence shown here is derived from an EMBL/GenBank/DDBJ whole genome shotgun (WGS) entry which is preliminary data.</text>
</comment>
<gene>
    <name evidence="2" type="ORF">COV91_05905</name>
</gene>
<accession>A0A2H0KA12</accession>
<evidence type="ECO:0000256" key="1">
    <source>
        <dbReference type="SAM" id="SignalP"/>
    </source>
</evidence>
<evidence type="ECO:0000313" key="3">
    <source>
        <dbReference type="Proteomes" id="UP000229342"/>
    </source>
</evidence>
<proteinExistence type="predicted"/>